<comment type="caution">
    <text evidence="1">The sequence shown here is derived from an EMBL/GenBank/DDBJ whole genome shotgun (WGS) entry which is preliminary data.</text>
</comment>
<proteinExistence type="predicted"/>
<reference evidence="1 2" key="2">
    <citation type="journal article" date="2022" name="Mol. Ecol. Resour.">
        <title>The genomes of chicory, endive, great burdock and yacon provide insights into Asteraceae paleo-polyploidization history and plant inulin production.</title>
        <authorList>
            <person name="Fan W."/>
            <person name="Wang S."/>
            <person name="Wang H."/>
            <person name="Wang A."/>
            <person name="Jiang F."/>
            <person name="Liu H."/>
            <person name="Zhao H."/>
            <person name="Xu D."/>
            <person name="Zhang Y."/>
        </authorList>
    </citation>
    <scope>NUCLEOTIDE SEQUENCE [LARGE SCALE GENOMIC DNA]</scope>
    <source>
        <strain evidence="2">cv. Punajuju</strain>
        <tissue evidence="1">Leaves</tissue>
    </source>
</reference>
<dbReference type="Proteomes" id="UP001055811">
    <property type="component" value="Linkage Group LG04"/>
</dbReference>
<keyword evidence="2" id="KW-1185">Reference proteome</keyword>
<organism evidence="1 2">
    <name type="scientific">Cichorium intybus</name>
    <name type="common">Chicory</name>
    <dbReference type="NCBI Taxonomy" id="13427"/>
    <lineage>
        <taxon>Eukaryota</taxon>
        <taxon>Viridiplantae</taxon>
        <taxon>Streptophyta</taxon>
        <taxon>Embryophyta</taxon>
        <taxon>Tracheophyta</taxon>
        <taxon>Spermatophyta</taxon>
        <taxon>Magnoliopsida</taxon>
        <taxon>eudicotyledons</taxon>
        <taxon>Gunneridae</taxon>
        <taxon>Pentapetalae</taxon>
        <taxon>asterids</taxon>
        <taxon>campanulids</taxon>
        <taxon>Asterales</taxon>
        <taxon>Asteraceae</taxon>
        <taxon>Cichorioideae</taxon>
        <taxon>Cichorieae</taxon>
        <taxon>Cichoriinae</taxon>
        <taxon>Cichorium</taxon>
    </lineage>
</organism>
<evidence type="ECO:0000313" key="1">
    <source>
        <dbReference type="EMBL" id="KAI3749860.1"/>
    </source>
</evidence>
<gene>
    <name evidence="1" type="ORF">L2E82_20477</name>
</gene>
<name>A0ACB9DTW6_CICIN</name>
<sequence length="115" mass="13053">MTIQCFIISTTLNQDKKILDISEKQKKQTQMDTTHEVLQSPAMAPINPCALLSHNRSYAIDGEIMAIAVIIVFLIFIFFLVAFPYLNMLRKSSKNSAPVDQNHGNAYQMNYEDIV</sequence>
<dbReference type="EMBL" id="CM042012">
    <property type="protein sequence ID" value="KAI3749860.1"/>
    <property type="molecule type" value="Genomic_DNA"/>
</dbReference>
<reference evidence="2" key="1">
    <citation type="journal article" date="2022" name="Mol. Ecol. Resour.">
        <title>The genomes of chicory, endive, great burdock and yacon provide insights into Asteraceae palaeo-polyploidization history and plant inulin production.</title>
        <authorList>
            <person name="Fan W."/>
            <person name="Wang S."/>
            <person name="Wang H."/>
            <person name="Wang A."/>
            <person name="Jiang F."/>
            <person name="Liu H."/>
            <person name="Zhao H."/>
            <person name="Xu D."/>
            <person name="Zhang Y."/>
        </authorList>
    </citation>
    <scope>NUCLEOTIDE SEQUENCE [LARGE SCALE GENOMIC DNA]</scope>
    <source>
        <strain evidence="2">cv. Punajuju</strain>
    </source>
</reference>
<protein>
    <submittedName>
        <fullName evidence="1">Uncharacterized protein</fullName>
    </submittedName>
</protein>
<evidence type="ECO:0000313" key="2">
    <source>
        <dbReference type="Proteomes" id="UP001055811"/>
    </source>
</evidence>
<accession>A0ACB9DTW6</accession>